<reference evidence="2 3" key="1">
    <citation type="submission" date="2024-04" db="EMBL/GenBank/DDBJ databases">
        <authorList>
            <person name="Fracassetti M."/>
        </authorList>
    </citation>
    <scope>NUCLEOTIDE SEQUENCE [LARGE SCALE GENOMIC DNA]</scope>
</reference>
<evidence type="ECO:0000259" key="1">
    <source>
        <dbReference type="Pfam" id="PF13966"/>
    </source>
</evidence>
<feature type="domain" description="Reverse transcriptase zinc-binding" evidence="1">
    <location>
        <begin position="16"/>
        <end position="83"/>
    </location>
</feature>
<dbReference type="InterPro" id="IPR026960">
    <property type="entry name" value="RVT-Znf"/>
</dbReference>
<proteinExistence type="predicted"/>
<dbReference type="Proteomes" id="UP001497516">
    <property type="component" value="Chromosome 9"/>
</dbReference>
<name>A0AAV2GJ23_9ROSI</name>
<dbReference type="AlphaFoldDB" id="A0AAV2GJ23"/>
<dbReference type="EMBL" id="OZ034822">
    <property type="protein sequence ID" value="CAL1410476.1"/>
    <property type="molecule type" value="Genomic_DNA"/>
</dbReference>
<keyword evidence="3" id="KW-1185">Reference proteome</keyword>
<protein>
    <recommendedName>
        <fullName evidence="1">Reverse transcriptase zinc-binding domain-containing protein</fullName>
    </recommendedName>
</protein>
<organism evidence="2 3">
    <name type="scientific">Linum trigynum</name>
    <dbReference type="NCBI Taxonomy" id="586398"/>
    <lineage>
        <taxon>Eukaryota</taxon>
        <taxon>Viridiplantae</taxon>
        <taxon>Streptophyta</taxon>
        <taxon>Embryophyta</taxon>
        <taxon>Tracheophyta</taxon>
        <taxon>Spermatophyta</taxon>
        <taxon>Magnoliopsida</taxon>
        <taxon>eudicotyledons</taxon>
        <taxon>Gunneridae</taxon>
        <taxon>Pentapetalae</taxon>
        <taxon>rosids</taxon>
        <taxon>fabids</taxon>
        <taxon>Malpighiales</taxon>
        <taxon>Linaceae</taxon>
        <taxon>Linum</taxon>
    </lineage>
</organism>
<dbReference type="Pfam" id="PF13966">
    <property type="entry name" value="zf-RVT"/>
    <property type="match status" value="1"/>
</dbReference>
<evidence type="ECO:0000313" key="3">
    <source>
        <dbReference type="Proteomes" id="UP001497516"/>
    </source>
</evidence>
<accession>A0AAV2GJ23</accession>
<gene>
    <name evidence="2" type="ORF">LTRI10_LOCUS49896</name>
</gene>
<evidence type="ECO:0000313" key="2">
    <source>
        <dbReference type="EMBL" id="CAL1410476.1"/>
    </source>
</evidence>
<sequence length="183" mass="21339">MYRFFVSNLFPGRPEFPADSVWRKLIPSKINAFMWIVAHKKILTLDILQRRGLAIANICVMCCKEEESADHLLVDCEFTSGVWNELKKARSLTLTPNRDIITTIRSWNADCPTDLNGWIVYCALHSICWQVWLERNQRTFNDCCLPPTAVYKKAMHAAVEWLVAFGKISRDQAKWWLRTYLNV</sequence>